<sequence length="44" mass="4785">MGVMFKRLIRIFKGAGLDETQTSAGNCREPAPIMSCGKLGISWL</sequence>
<dbReference type="AlphaFoldDB" id="A0A9P1NYZ6"/>
<dbReference type="Proteomes" id="UP000032946">
    <property type="component" value="Chromosome"/>
</dbReference>
<dbReference type="EMBL" id="FO818640">
    <property type="protein sequence ID" value="CDM93108.1"/>
    <property type="molecule type" value="Genomic_DNA"/>
</dbReference>
<evidence type="ECO:0000313" key="1">
    <source>
        <dbReference type="EMBL" id="CDM93108.1"/>
    </source>
</evidence>
<accession>A0A9P1NYZ6</accession>
<reference evidence="1 2" key="1">
    <citation type="submission" date="2014-02" db="EMBL/GenBank/DDBJ databases">
        <authorList>
            <person name="Genoscope - CEA"/>
        </authorList>
    </citation>
    <scope>NUCLEOTIDE SEQUENCE [LARGE SCALE GENOMIC DNA]</scope>
    <source>
        <strain evidence="1 2">PCC 8005</strain>
    </source>
</reference>
<protein>
    <submittedName>
        <fullName evidence="1">Uncharacterized protein</fullName>
    </submittedName>
</protein>
<evidence type="ECO:0000313" key="2">
    <source>
        <dbReference type="Proteomes" id="UP000032946"/>
    </source>
</evidence>
<gene>
    <name evidence="1" type="ORF">ARTHRO_10781</name>
</gene>
<keyword evidence="2" id="KW-1185">Reference proteome</keyword>
<organism evidence="1 2">
    <name type="scientific">Limnospira indica PCC 8005</name>
    <dbReference type="NCBI Taxonomy" id="376219"/>
    <lineage>
        <taxon>Bacteria</taxon>
        <taxon>Bacillati</taxon>
        <taxon>Cyanobacteriota</taxon>
        <taxon>Cyanophyceae</taxon>
        <taxon>Oscillatoriophycideae</taxon>
        <taxon>Oscillatoriales</taxon>
        <taxon>Sirenicapillariaceae</taxon>
        <taxon>Limnospira</taxon>
    </lineage>
</organism>
<proteinExistence type="predicted"/>
<name>A0A9P1NYZ6_9CYAN</name>